<reference evidence="3" key="1">
    <citation type="submission" date="2016-10" db="EMBL/GenBank/DDBJ databases">
        <authorList>
            <person name="Varghese N."/>
            <person name="Submissions S."/>
        </authorList>
    </citation>
    <scope>NUCLEOTIDE SEQUENCE [LARGE SCALE GENOMIC DNA]</scope>
    <source>
        <strain evidence="3">CGMCC 1.10119</strain>
    </source>
</reference>
<dbReference type="EMBL" id="FNHL01000001">
    <property type="protein sequence ID" value="SDL96640.1"/>
    <property type="molecule type" value="Genomic_DNA"/>
</dbReference>
<keyword evidence="3" id="KW-1185">Reference proteome</keyword>
<dbReference type="OrthoDB" id="35501at2157"/>
<evidence type="ECO:0000313" key="2">
    <source>
        <dbReference type="EMBL" id="SDL96640.1"/>
    </source>
</evidence>
<dbReference type="FunFam" id="3.40.50.720:FF:000084">
    <property type="entry name" value="Short-chain dehydrogenase reductase"/>
    <property type="match status" value="1"/>
</dbReference>
<dbReference type="InterPro" id="IPR002347">
    <property type="entry name" value="SDR_fam"/>
</dbReference>
<evidence type="ECO:0000256" key="1">
    <source>
        <dbReference type="ARBA" id="ARBA00006484"/>
    </source>
</evidence>
<gene>
    <name evidence="2" type="ORF">SAMN04487949_0336</name>
</gene>
<dbReference type="Proteomes" id="UP000199451">
    <property type="component" value="Unassembled WGS sequence"/>
</dbReference>
<sequence>MDLGLADDVALVTASSAGLGYGSAEALADADANVVICGRDAEKLATAETALEGVGTGRVVGVEADITDPDSIENLVEVAVDEFGGIDHLVTSAGGVPPGTFDDTTEKQWYGAYDMLVMSVVWTVREAAPYLKESDAGTVTCITSTSVEEAIDGLVLSNAVRRGVIGLVKTLAREYAPEVRANAVLPGAHETARIEELVEDSVDRGEYDSYDEGLRSWADDIPLGRVGDPRELGDVVAFLASRRASFVNGVALPVDGGRLRS</sequence>
<organism evidence="2 3">
    <name type="scientific">Halogranum gelatinilyticum</name>
    <dbReference type="NCBI Taxonomy" id="660521"/>
    <lineage>
        <taxon>Archaea</taxon>
        <taxon>Methanobacteriati</taxon>
        <taxon>Methanobacteriota</taxon>
        <taxon>Stenosarchaea group</taxon>
        <taxon>Halobacteria</taxon>
        <taxon>Halobacteriales</taxon>
        <taxon>Haloferacaceae</taxon>
    </lineage>
</organism>
<dbReference type="Pfam" id="PF13561">
    <property type="entry name" value="adh_short_C2"/>
    <property type="match status" value="1"/>
</dbReference>
<accession>A0A1G9PCY9</accession>
<dbReference type="SUPFAM" id="SSF51735">
    <property type="entry name" value="NAD(P)-binding Rossmann-fold domains"/>
    <property type="match status" value="1"/>
</dbReference>
<dbReference type="InterPro" id="IPR050259">
    <property type="entry name" value="SDR"/>
</dbReference>
<dbReference type="AlphaFoldDB" id="A0A1G9PCY9"/>
<dbReference type="PANTHER" id="PTHR42879:SF6">
    <property type="entry name" value="NADPH-DEPENDENT REDUCTASE BACG"/>
    <property type="match status" value="1"/>
</dbReference>
<name>A0A1G9PCY9_9EURY</name>
<protein>
    <submittedName>
        <fullName evidence="2">3-oxoacyl-[acyl-carrier protein] reductase</fullName>
    </submittedName>
</protein>
<comment type="similarity">
    <text evidence="1">Belongs to the short-chain dehydrogenases/reductases (SDR) family.</text>
</comment>
<dbReference type="Gene3D" id="3.40.50.720">
    <property type="entry name" value="NAD(P)-binding Rossmann-like Domain"/>
    <property type="match status" value="1"/>
</dbReference>
<dbReference type="InterPro" id="IPR036291">
    <property type="entry name" value="NAD(P)-bd_dom_sf"/>
</dbReference>
<evidence type="ECO:0000313" key="3">
    <source>
        <dbReference type="Proteomes" id="UP000199451"/>
    </source>
</evidence>
<dbReference type="PANTHER" id="PTHR42879">
    <property type="entry name" value="3-OXOACYL-(ACYL-CARRIER-PROTEIN) REDUCTASE"/>
    <property type="match status" value="1"/>
</dbReference>
<dbReference type="STRING" id="660521.SAMN04487949_0336"/>
<dbReference type="PRINTS" id="PR00081">
    <property type="entry name" value="GDHRDH"/>
</dbReference>
<dbReference type="RefSeq" id="WP_089693434.1">
    <property type="nucleotide sequence ID" value="NZ_FNHL01000001.1"/>
</dbReference>
<proteinExistence type="inferred from homology"/>